<gene>
    <name evidence="2" type="ORF">SAMN05444271_102101</name>
</gene>
<organism evidence="2 3">
    <name type="scientific">Halohasta litchfieldiae</name>
    <dbReference type="NCBI Taxonomy" id="1073996"/>
    <lineage>
        <taxon>Archaea</taxon>
        <taxon>Methanobacteriati</taxon>
        <taxon>Methanobacteriota</taxon>
        <taxon>Stenosarchaea group</taxon>
        <taxon>Halobacteria</taxon>
        <taxon>Halobacteriales</taxon>
        <taxon>Haloferacaceae</taxon>
        <taxon>Halohasta</taxon>
    </lineage>
</organism>
<dbReference type="EMBL" id="FNYR01000002">
    <property type="protein sequence ID" value="SEI53649.1"/>
    <property type="molecule type" value="Genomic_DNA"/>
</dbReference>
<evidence type="ECO:0000313" key="2">
    <source>
        <dbReference type="EMBL" id="SEI53649.1"/>
    </source>
</evidence>
<name>A0A1H6RCV5_9EURY</name>
<feature type="transmembrane region" description="Helical" evidence="1">
    <location>
        <begin position="61"/>
        <end position="83"/>
    </location>
</feature>
<dbReference type="STRING" id="1073996.SAMN05444271_102101"/>
<dbReference type="Proteomes" id="UP000198888">
    <property type="component" value="Unassembled WGS sequence"/>
</dbReference>
<keyword evidence="1" id="KW-1133">Transmembrane helix</keyword>
<dbReference type="AlphaFoldDB" id="A0A1H6RCV5"/>
<feature type="transmembrane region" description="Helical" evidence="1">
    <location>
        <begin position="27"/>
        <end position="55"/>
    </location>
</feature>
<keyword evidence="1" id="KW-0472">Membrane</keyword>
<keyword evidence="3" id="KW-1185">Reference proteome</keyword>
<evidence type="ECO:0000256" key="1">
    <source>
        <dbReference type="SAM" id="Phobius"/>
    </source>
</evidence>
<evidence type="ECO:0000313" key="3">
    <source>
        <dbReference type="Proteomes" id="UP000198888"/>
    </source>
</evidence>
<dbReference type="OrthoDB" id="163788at2157"/>
<protein>
    <submittedName>
        <fullName evidence="2">Uncharacterized protein</fullName>
    </submittedName>
</protein>
<proteinExistence type="predicted"/>
<sequence>MPLVQRFRTGLTLTRDSLSVLRTHPNLMLFPLLSAVGTLAFGVGLYLTVFVGSLIGGGLEYLALFVFYFVTTFLASFFTAALVSSVDDVFHGREPTLRGGWLLRGNGRRRLRSGR</sequence>
<keyword evidence="1" id="KW-0812">Transmembrane</keyword>
<accession>A0A1H6RCV5</accession>
<reference evidence="2 3" key="1">
    <citation type="submission" date="2016-10" db="EMBL/GenBank/DDBJ databases">
        <authorList>
            <person name="de Groot N.N."/>
        </authorList>
    </citation>
    <scope>NUCLEOTIDE SEQUENCE [LARGE SCALE GENOMIC DNA]</scope>
    <source>
        <strain evidence="2 3">DSM 22187</strain>
    </source>
</reference>